<organism evidence="1 2">
    <name type="scientific">Acetobacter malorum</name>
    <dbReference type="NCBI Taxonomy" id="178901"/>
    <lineage>
        <taxon>Bacteria</taxon>
        <taxon>Pseudomonadati</taxon>
        <taxon>Pseudomonadota</taxon>
        <taxon>Alphaproteobacteria</taxon>
        <taxon>Acetobacterales</taxon>
        <taxon>Acetobacteraceae</taxon>
        <taxon>Acetobacter</taxon>
    </lineage>
</organism>
<accession>A0A149VHJ0</accession>
<proteinExistence type="predicted"/>
<name>A0A149VHJ0_9PROT</name>
<evidence type="ECO:0000313" key="1">
    <source>
        <dbReference type="EMBL" id="KXV79640.1"/>
    </source>
</evidence>
<protein>
    <submittedName>
        <fullName evidence="1">Uncharacterized protein</fullName>
    </submittedName>
</protein>
<dbReference type="Proteomes" id="UP000075538">
    <property type="component" value="Unassembled WGS sequence"/>
</dbReference>
<dbReference type="EMBL" id="LHZZ01000224">
    <property type="protein sequence ID" value="KXV79640.1"/>
    <property type="molecule type" value="Genomic_DNA"/>
</dbReference>
<sequence length="102" mass="11762">MFVYMKPEGFKEVKRKVIAALREGTYQHETDRSAIDTKNLLFTGDVTPEEICQVLMNSQGQDHSSSPHHHAPSLTVHIIKRDGWYLKFYFVDPDTVFISAHK</sequence>
<dbReference type="AlphaFoldDB" id="A0A149VHJ0"/>
<reference evidence="1 2" key="1">
    <citation type="submission" date="2015-06" db="EMBL/GenBank/DDBJ databases">
        <title>Improved classification and identification of acetic acid bacteria using matrix-assisted laser desorption/ionization time-of-flight mass spectrometry; Gluconobacter nephelii and Gluconobacter uchimurae are later heterotypic synonyms of Gluconobacter japonicus and Gluconobacter oxydans, respectively.</title>
        <authorList>
            <person name="Li L."/>
            <person name="Cleenwerck I."/>
            <person name="De Vuyst L."/>
            <person name="Vandamme P."/>
        </authorList>
    </citation>
    <scope>NUCLEOTIDE SEQUENCE [LARGE SCALE GENOMIC DNA]</scope>
    <source>
        <strain evidence="1 2">LMG 1604</strain>
    </source>
</reference>
<evidence type="ECO:0000313" key="2">
    <source>
        <dbReference type="Proteomes" id="UP000075538"/>
    </source>
</evidence>
<comment type="caution">
    <text evidence="1">The sequence shown here is derived from an EMBL/GenBank/DDBJ whole genome shotgun (WGS) entry which is preliminary data.</text>
</comment>
<gene>
    <name evidence="1" type="ORF">AD953_01495</name>
</gene>
<dbReference type="PATRIC" id="fig|178901.15.peg.1653"/>